<sequence>MSLDELLGSLQTFEACMKLKAKNKGLALKVVKEASSSDDDEEMALLVKKFRKFMRKGAKPSGKYSMDKEVKKSFTPPHERSGHDKSNRKLLATAGTTAKATAVMAAVPTAKESAAETGSAAPLLVDLISSRSTPVHLKLLCNRVVPLLLPYKRFTSLPVDLISSRSVPVHLELLCSRPVSLLLPYRRFAPPPVDLLSSRSAPVL</sequence>
<comment type="caution">
    <text evidence="2">The sequence shown here is derived from an EMBL/GenBank/DDBJ whole genome shotgun (WGS) entry which is preliminary data.</text>
</comment>
<dbReference type="Proteomes" id="UP001168877">
    <property type="component" value="Unassembled WGS sequence"/>
</dbReference>
<evidence type="ECO:0000313" key="2">
    <source>
        <dbReference type="EMBL" id="KAK0586420.1"/>
    </source>
</evidence>
<gene>
    <name evidence="2" type="ORF">LWI29_006553</name>
</gene>
<accession>A0AA39VMM2</accession>
<evidence type="ECO:0008006" key="4">
    <source>
        <dbReference type="Google" id="ProtNLM"/>
    </source>
</evidence>
<name>A0AA39VMM2_ACESA</name>
<feature type="compositionally biased region" description="Basic and acidic residues" evidence="1">
    <location>
        <begin position="65"/>
        <end position="86"/>
    </location>
</feature>
<proteinExistence type="predicted"/>
<reference evidence="2" key="2">
    <citation type="submission" date="2023-06" db="EMBL/GenBank/DDBJ databases">
        <authorList>
            <person name="Swenson N.G."/>
            <person name="Wegrzyn J.L."/>
            <person name="Mcevoy S.L."/>
        </authorList>
    </citation>
    <scope>NUCLEOTIDE SEQUENCE</scope>
    <source>
        <strain evidence="2">NS2018</strain>
        <tissue evidence="2">Leaf</tissue>
    </source>
</reference>
<reference evidence="2" key="1">
    <citation type="journal article" date="2022" name="Plant J.">
        <title>Strategies of tolerance reflected in two North American maple genomes.</title>
        <authorList>
            <person name="McEvoy S.L."/>
            <person name="Sezen U.U."/>
            <person name="Trouern-Trend A."/>
            <person name="McMahon S.M."/>
            <person name="Schaberg P.G."/>
            <person name="Yang J."/>
            <person name="Wegrzyn J.L."/>
            <person name="Swenson N.G."/>
        </authorList>
    </citation>
    <scope>NUCLEOTIDE SEQUENCE</scope>
    <source>
        <strain evidence="2">NS2018</strain>
    </source>
</reference>
<evidence type="ECO:0000313" key="3">
    <source>
        <dbReference type="Proteomes" id="UP001168877"/>
    </source>
</evidence>
<protein>
    <recommendedName>
        <fullName evidence="4">UBN2 domain-containing protein</fullName>
    </recommendedName>
</protein>
<dbReference type="AlphaFoldDB" id="A0AA39VMM2"/>
<feature type="region of interest" description="Disordered" evidence="1">
    <location>
        <begin position="58"/>
        <end position="86"/>
    </location>
</feature>
<keyword evidence="3" id="KW-1185">Reference proteome</keyword>
<organism evidence="2 3">
    <name type="scientific">Acer saccharum</name>
    <name type="common">Sugar maple</name>
    <dbReference type="NCBI Taxonomy" id="4024"/>
    <lineage>
        <taxon>Eukaryota</taxon>
        <taxon>Viridiplantae</taxon>
        <taxon>Streptophyta</taxon>
        <taxon>Embryophyta</taxon>
        <taxon>Tracheophyta</taxon>
        <taxon>Spermatophyta</taxon>
        <taxon>Magnoliopsida</taxon>
        <taxon>eudicotyledons</taxon>
        <taxon>Gunneridae</taxon>
        <taxon>Pentapetalae</taxon>
        <taxon>rosids</taxon>
        <taxon>malvids</taxon>
        <taxon>Sapindales</taxon>
        <taxon>Sapindaceae</taxon>
        <taxon>Hippocastanoideae</taxon>
        <taxon>Acereae</taxon>
        <taxon>Acer</taxon>
    </lineage>
</organism>
<evidence type="ECO:0000256" key="1">
    <source>
        <dbReference type="SAM" id="MobiDB-lite"/>
    </source>
</evidence>
<dbReference type="EMBL" id="JAUESC010000382">
    <property type="protein sequence ID" value="KAK0586420.1"/>
    <property type="molecule type" value="Genomic_DNA"/>
</dbReference>